<evidence type="ECO:0000313" key="6">
    <source>
        <dbReference type="EMBL" id="KAL0869578.1"/>
    </source>
</evidence>
<dbReference type="PANTHER" id="PTHR10009:SF11">
    <property type="entry name" value="RH54244P"/>
    <property type="match status" value="1"/>
</dbReference>
<organism evidence="6 7">
    <name type="scientific">Loxostege sticticalis</name>
    <name type="common">Beet webworm moth</name>
    <dbReference type="NCBI Taxonomy" id="481309"/>
    <lineage>
        <taxon>Eukaryota</taxon>
        <taxon>Metazoa</taxon>
        <taxon>Ecdysozoa</taxon>
        <taxon>Arthropoda</taxon>
        <taxon>Hexapoda</taxon>
        <taxon>Insecta</taxon>
        <taxon>Pterygota</taxon>
        <taxon>Neoptera</taxon>
        <taxon>Endopterygota</taxon>
        <taxon>Lepidoptera</taxon>
        <taxon>Glossata</taxon>
        <taxon>Ditrysia</taxon>
        <taxon>Pyraloidea</taxon>
        <taxon>Crambidae</taxon>
        <taxon>Pyraustinae</taxon>
        <taxon>Loxostege</taxon>
    </lineage>
</organism>
<keyword evidence="7" id="KW-1185">Reference proteome</keyword>
<dbReference type="PANTHER" id="PTHR10009">
    <property type="entry name" value="PROTEIN YELLOW-RELATED"/>
    <property type="match status" value="1"/>
</dbReference>
<dbReference type="Pfam" id="PF03022">
    <property type="entry name" value="MRJP"/>
    <property type="match status" value="1"/>
</dbReference>
<reference evidence="6 7" key="1">
    <citation type="submission" date="2024-06" db="EMBL/GenBank/DDBJ databases">
        <title>A chromosome-level genome assembly of beet webworm, Loxostege sticticalis.</title>
        <authorList>
            <person name="Zhang Y."/>
        </authorList>
    </citation>
    <scope>NUCLEOTIDE SEQUENCE [LARGE SCALE GENOMIC DNA]</scope>
    <source>
        <strain evidence="6">AQ026</strain>
        <tissue evidence="6">Whole body</tissue>
    </source>
</reference>
<dbReference type="Proteomes" id="UP001549920">
    <property type="component" value="Unassembled WGS sequence"/>
</dbReference>
<sequence length="416" mass="46870">MKSLLLLACIICFILKAFALIPPKFQWKTIDYAWEGNFKDTASEMGAYIPENNMPTGLARWKDKLFITVPRWKRGVPSSLNYVYLNGSQSEPLIPYPSWKAAFVTDDAEHPSSNASVISTFRVHVDRCERLWVADNGVADMSNEVRQISEPAVLIFDLNTDKLLRRYALGGDVLKDSSVLSSIVVDIAGKKCDDAYAYITDMGSNAIIVYSLKTDEAWRVENHYFHFDPHAGEYTVGGVNFYWSDGVSSAALSNPKSDGNRDLYLHPTSSTKQFKMSTKLLRKKDASKEDIFNGVEVVGDRGPYSQASACDFDQKHNVLFYTQLCKNAIGCWNTDKPFTPENALILMKDCNMLEFPNDVKVDQAGNLWILSDRQSRFLYDSMDFNQVNFRVLTAPVSDLVKGTPCEKFVSKSVQRP</sequence>
<dbReference type="InterPro" id="IPR011042">
    <property type="entry name" value="6-blade_b-propeller_TolB-like"/>
</dbReference>
<gene>
    <name evidence="6" type="ORF">ABMA27_005840</name>
</gene>
<evidence type="ECO:0000256" key="3">
    <source>
        <dbReference type="ARBA" id="ARBA00022525"/>
    </source>
</evidence>
<evidence type="ECO:0000256" key="4">
    <source>
        <dbReference type="ARBA" id="ARBA00022729"/>
    </source>
</evidence>
<comment type="subcellular location">
    <subcellularLocation>
        <location evidence="1">Secreted</location>
    </subcellularLocation>
</comment>
<keyword evidence="4 5" id="KW-0732">Signal</keyword>
<dbReference type="EMBL" id="JBEUOH010000019">
    <property type="protein sequence ID" value="KAL0869578.1"/>
    <property type="molecule type" value="Genomic_DNA"/>
</dbReference>
<dbReference type="SUPFAM" id="SSF63829">
    <property type="entry name" value="Calcium-dependent phosphotriesterase"/>
    <property type="match status" value="1"/>
</dbReference>
<comment type="similarity">
    <text evidence="2">Belongs to the major royal jelly protein family.</text>
</comment>
<dbReference type="InterPro" id="IPR017996">
    <property type="entry name" value="MRJP/yellow-related"/>
</dbReference>
<name>A0ABR3HGQ7_LOXSC</name>
<proteinExistence type="inferred from homology"/>
<dbReference type="Gene3D" id="2.120.10.30">
    <property type="entry name" value="TolB, C-terminal domain"/>
    <property type="match status" value="1"/>
</dbReference>
<evidence type="ECO:0000256" key="5">
    <source>
        <dbReference type="SAM" id="SignalP"/>
    </source>
</evidence>
<keyword evidence="3" id="KW-0964">Secreted</keyword>
<accession>A0ABR3HGQ7</accession>
<protein>
    <recommendedName>
        <fullName evidence="8">Yellow-c</fullName>
    </recommendedName>
</protein>
<evidence type="ECO:0008006" key="8">
    <source>
        <dbReference type="Google" id="ProtNLM"/>
    </source>
</evidence>
<feature type="chain" id="PRO_5046420933" description="Yellow-c" evidence="5">
    <location>
        <begin position="20"/>
        <end position="416"/>
    </location>
</feature>
<comment type="caution">
    <text evidence="6">The sequence shown here is derived from an EMBL/GenBank/DDBJ whole genome shotgun (WGS) entry which is preliminary data.</text>
</comment>
<evidence type="ECO:0000313" key="7">
    <source>
        <dbReference type="Proteomes" id="UP001549920"/>
    </source>
</evidence>
<feature type="signal peptide" evidence="5">
    <location>
        <begin position="1"/>
        <end position="19"/>
    </location>
</feature>
<evidence type="ECO:0000256" key="1">
    <source>
        <dbReference type="ARBA" id="ARBA00004613"/>
    </source>
</evidence>
<evidence type="ECO:0000256" key="2">
    <source>
        <dbReference type="ARBA" id="ARBA00009127"/>
    </source>
</evidence>